<dbReference type="GO" id="GO:0003677">
    <property type="term" value="F:DNA binding"/>
    <property type="evidence" value="ECO:0007669"/>
    <property type="project" value="UniProtKB-KW"/>
</dbReference>
<dbReference type="AlphaFoldDB" id="A0AAQ3QCG2"/>
<dbReference type="SUPFAM" id="SSF48264">
    <property type="entry name" value="Cytochrome P450"/>
    <property type="match status" value="1"/>
</dbReference>
<dbReference type="GO" id="GO:0005506">
    <property type="term" value="F:iron ion binding"/>
    <property type="evidence" value="ECO:0007669"/>
    <property type="project" value="InterPro"/>
</dbReference>
<keyword evidence="5" id="KW-1185">Reference proteome</keyword>
<dbReference type="Pfam" id="PF05699">
    <property type="entry name" value="Dimer_Tnp_hAT"/>
    <property type="match status" value="1"/>
</dbReference>
<feature type="domain" description="hAT-like transposase RNase-H fold" evidence="3">
    <location>
        <begin position="567"/>
        <end position="670"/>
    </location>
</feature>
<accession>A0AAQ3QCG2</accession>
<sequence>MEALSLGVPMVAVPQRADQPMNAKYVEDVWGWGCGRGRRRRWRAREALRTHDLPPPPRPPPPALYTTNKPFYDCYNIAFAPYSACWHRVRKLYILELLSARRVESYAPACAADREVNLRKVLGMYANGVLYRDAFGREFVEGGDYEKRGFESMLHEYQVLLRCFSLGDFIPSLEWLNVVTWLKRRLEKTFRRFNEFFDQILEDHTERGRRKEGEVDEEAKDLVDVMLDLQERRHLILHCAAAEKMKLSLFPPLSSSSPFSCLATLSPFMMNNSANKAVDTESTTCAQSSTKVGSKKSRSEIWDHFLKEKDEKTVARDCMKLYVCEKTCLKDKLAHLKSRIALTTDIWSSIQNLSYLVLTAHFVDDNWMLHKRLLNFVVMPSHKGKEIGKMVEKCIIDWGIRDCISYITVDNASSNDVAVVYLKDKLKNMLVLGGEFLHMRCATHILNLIVRDGLSEVRESISRIRVAVKYARSSPARAQQFQRCITDEGITYKGSICLDVTTRWNSTYLMLETALKFRSAFGRLEEDDIAFVNELDCGVPTSEDWDSASMLSLFLKNFYEATNMMSRSLYITCNHYWHEVVSMFSTLVECERDSNPCLRSMARKMREKFDKYYGSVERTNMMVLIAVVLDSRYKLRFLKYCCRRICYDADRVEEMTQNVTRVLERLFAFYEKSHSSSEQPSSVMDESDTQSHLQAIGGANAFVNPIKLVKDWYKDDIDEEELGLKYEMERYLSSRREPDSETFNVLKWWNDEKSTYKIFSSMAKDILAIPVSTVASESAFSIPGRVLDQFRSSFTPKFVEALICAQD</sequence>
<dbReference type="InterPro" id="IPR025525">
    <property type="entry name" value="hAT-like_transposase_RNase-H"/>
</dbReference>
<dbReference type="SUPFAM" id="SSF53756">
    <property type="entry name" value="UDP-Glycosyltransferase/glycogen phosphorylase"/>
    <property type="match status" value="1"/>
</dbReference>
<keyword evidence="1" id="KW-0238">DNA-binding</keyword>
<dbReference type="InterPro" id="IPR036396">
    <property type="entry name" value="Cyt_P450_sf"/>
</dbReference>
<dbReference type="SUPFAM" id="SSF53098">
    <property type="entry name" value="Ribonuclease H-like"/>
    <property type="match status" value="1"/>
</dbReference>
<dbReference type="GO" id="GO:0020037">
    <property type="term" value="F:heme binding"/>
    <property type="evidence" value="ECO:0007669"/>
    <property type="project" value="InterPro"/>
</dbReference>
<dbReference type="GO" id="GO:0016705">
    <property type="term" value="F:oxidoreductase activity, acting on paired donors, with incorporation or reduction of molecular oxygen"/>
    <property type="evidence" value="ECO:0007669"/>
    <property type="project" value="InterPro"/>
</dbReference>
<dbReference type="Gene3D" id="1.10.630.10">
    <property type="entry name" value="Cytochrome P450"/>
    <property type="match status" value="1"/>
</dbReference>
<protein>
    <submittedName>
        <fullName evidence="4">Zinc finger BED domain-containing protein RICESLEEPER 2-like</fullName>
    </submittedName>
</protein>
<dbReference type="GO" id="GO:0046983">
    <property type="term" value="F:protein dimerization activity"/>
    <property type="evidence" value="ECO:0007669"/>
    <property type="project" value="InterPro"/>
</dbReference>
<dbReference type="Pfam" id="PF14372">
    <property type="entry name" value="hAT-like_RNase-H"/>
    <property type="match status" value="1"/>
</dbReference>
<dbReference type="EMBL" id="CP136893">
    <property type="protein sequence ID" value="WOL04456.1"/>
    <property type="molecule type" value="Genomic_DNA"/>
</dbReference>
<evidence type="ECO:0000256" key="1">
    <source>
        <dbReference type="ARBA" id="ARBA00023125"/>
    </source>
</evidence>
<dbReference type="GO" id="GO:0004497">
    <property type="term" value="F:monooxygenase activity"/>
    <property type="evidence" value="ECO:0007669"/>
    <property type="project" value="InterPro"/>
</dbReference>
<dbReference type="Gene3D" id="3.40.50.2000">
    <property type="entry name" value="Glycogen Phosphorylase B"/>
    <property type="match status" value="1"/>
</dbReference>
<organism evidence="4 5">
    <name type="scientific">Canna indica</name>
    <name type="common">Indian-shot</name>
    <dbReference type="NCBI Taxonomy" id="4628"/>
    <lineage>
        <taxon>Eukaryota</taxon>
        <taxon>Viridiplantae</taxon>
        <taxon>Streptophyta</taxon>
        <taxon>Embryophyta</taxon>
        <taxon>Tracheophyta</taxon>
        <taxon>Spermatophyta</taxon>
        <taxon>Magnoliopsida</taxon>
        <taxon>Liliopsida</taxon>
        <taxon>Zingiberales</taxon>
        <taxon>Cannaceae</taxon>
        <taxon>Canna</taxon>
    </lineage>
</organism>
<reference evidence="4 5" key="1">
    <citation type="submission" date="2023-10" db="EMBL/GenBank/DDBJ databases">
        <title>Chromosome-scale genome assembly provides insights into flower coloration mechanisms of Canna indica.</title>
        <authorList>
            <person name="Li C."/>
        </authorList>
    </citation>
    <scope>NUCLEOTIDE SEQUENCE [LARGE SCALE GENOMIC DNA]</scope>
    <source>
        <tissue evidence="4">Flower</tissue>
    </source>
</reference>
<dbReference type="InterPro" id="IPR008906">
    <property type="entry name" value="HATC_C_dom"/>
</dbReference>
<gene>
    <name evidence="4" type="ORF">Cni_G13177</name>
</gene>
<name>A0AAQ3QCG2_9LILI</name>
<dbReference type="InterPro" id="IPR052035">
    <property type="entry name" value="ZnF_BED_domain_contain"/>
</dbReference>
<evidence type="ECO:0000259" key="3">
    <source>
        <dbReference type="Pfam" id="PF14372"/>
    </source>
</evidence>
<proteinExistence type="predicted"/>
<evidence type="ECO:0000313" key="4">
    <source>
        <dbReference type="EMBL" id="WOL04456.1"/>
    </source>
</evidence>
<evidence type="ECO:0000313" key="5">
    <source>
        <dbReference type="Proteomes" id="UP001327560"/>
    </source>
</evidence>
<feature type="domain" description="HAT C-terminal dimerisation" evidence="2">
    <location>
        <begin position="727"/>
        <end position="807"/>
    </location>
</feature>
<dbReference type="PANTHER" id="PTHR46481">
    <property type="entry name" value="ZINC FINGER BED DOMAIN-CONTAINING PROTEIN 4"/>
    <property type="match status" value="1"/>
</dbReference>
<dbReference type="InterPro" id="IPR012337">
    <property type="entry name" value="RNaseH-like_sf"/>
</dbReference>
<dbReference type="Proteomes" id="UP001327560">
    <property type="component" value="Chromosome 4"/>
</dbReference>
<evidence type="ECO:0000259" key="2">
    <source>
        <dbReference type="Pfam" id="PF05699"/>
    </source>
</evidence>
<dbReference type="PANTHER" id="PTHR46481:SF7">
    <property type="entry name" value="ZINC FINGER BED DOMAIN-CONTAINING PROTEIN RICESLEEPER 2-LIKE"/>
    <property type="match status" value="1"/>
</dbReference>